<dbReference type="PANTHER" id="PTHR12848:SF16">
    <property type="entry name" value="REGULATORY-ASSOCIATED PROTEIN OF MTOR"/>
    <property type="match status" value="1"/>
</dbReference>
<dbReference type="InterPro" id="IPR004083">
    <property type="entry name" value="Raptor"/>
</dbReference>
<dbReference type="InterPro" id="IPR029347">
    <property type="entry name" value="Raptor_N"/>
</dbReference>
<evidence type="ECO:0000259" key="4">
    <source>
        <dbReference type="SMART" id="SM01302"/>
    </source>
</evidence>
<sequence>VGNRERGREEGQSAKTKKKTFCLMVSQSSVTTVVTNHRSDGDFTSTATSTGGDDGRKSRIDEAASYGCVTTITATSMAYLPHTVVLCELRHGVSDAAASFDILQSPRWRLRERMKTRCVALVLCLNIGVDPPDVIKISPCTGLECWIDPFSMFPTRALEAIGQNLGIQYETWLPRALYKVELDPTKDHLRKLCLSCRKNAKSERVLFHYNGHGVPKPTPNGELWVFNKNFTQYIPLPVSELDSWLQTPSIYVFDCSAARVIVNALAELHDWGSSGPLKDRIILAACDAHETLPQSVEFPADVFTSCLTTPIKMALKWFCRRSLLKETIDESLIDRIPGRQNDRRTLLGELNWIFTAVTDTIAWNVLPRVSFTPQNFSRDNPDRTCWSLAFSEISYMLRG</sequence>
<feature type="non-terminal residue" evidence="5">
    <location>
        <position position="399"/>
    </location>
</feature>
<proteinExistence type="predicted"/>
<gene>
    <name evidence="5" type="ORF">TAV2_LOCUS21630</name>
</gene>
<dbReference type="GO" id="GO:0031929">
    <property type="term" value="P:TOR signaling"/>
    <property type="evidence" value="ECO:0007669"/>
    <property type="project" value="InterPro"/>
</dbReference>
<name>A0AAU9T0K2_THLAR</name>
<dbReference type="GO" id="GO:0071230">
    <property type="term" value="P:cellular response to amino acid stimulus"/>
    <property type="evidence" value="ECO:0007669"/>
    <property type="project" value="TreeGrafter"/>
</dbReference>
<keyword evidence="6" id="KW-1185">Reference proteome</keyword>
<feature type="region of interest" description="Disordered" evidence="3">
    <location>
        <begin position="37"/>
        <end position="56"/>
    </location>
</feature>
<evidence type="ECO:0000256" key="2">
    <source>
        <dbReference type="ARBA" id="ARBA00022737"/>
    </source>
</evidence>
<protein>
    <recommendedName>
        <fullName evidence="4">Raptor N-terminal CASPase-like domain-containing protein</fullName>
    </recommendedName>
</protein>
<dbReference type="PANTHER" id="PTHR12848">
    <property type="entry name" value="REGULATORY-ASSOCIATED PROTEIN OF MTOR"/>
    <property type="match status" value="1"/>
</dbReference>
<accession>A0AAU9T0K2</accession>
<dbReference type="GO" id="GO:0031931">
    <property type="term" value="C:TORC1 complex"/>
    <property type="evidence" value="ECO:0007669"/>
    <property type="project" value="InterPro"/>
</dbReference>
<dbReference type="AlphaFoldDB" id="A0AAU9T0K2"/>
<dbReference type="GO" id="GO:0010506">
    <property type="term" value="P:regulation of autophagy"/>
    <property type="evidence" value="ECO:0007669"/>
    <property type="project" value="TreeGrafter"/>
</dbReference>
<feature type="compositionally biased region" description="Low complexity" evidence="3">
    <location>
        <begin position="42"/>
        <end position="51"/>
    </location>
</feature>
<keyword evidence="2" id="KW-0677">Repeat</keyword>
<evidence type="ECO:0000313" key="5">
    <source>
        <dbReference type="EMBL" id="CAH2074661.1"/>
    </source>
</evidence>
<reference evidence="5 6" key="1">
    <citation type="submission" date="2022-03" db="EMBL/GenBank/DDBJ databases">
        <authorList>
            <person name="Nunn A."/>
            <person name="Chopra R."/>
            <person name="Nunn A."/>
            <person name="Contreras Garrido A."/>
        </authorList>
    </citation>
    <scope>NUCLEOTIDE SEQUENCE [LARGE SCALE GENOMIC DNA]</scope>
</reference>
<feature type="domain" description="Raptor N-terminal CASPase-like" evidence="4">
    <location>
        <begin position="113"/>
        <end position="266"/>
    </location>
</feature>
<dbReference type="GO" id="GO:0030674">
    <property type="term" value="F:protein-macromolecule adaptor activity"/>
    <property type="evidence" value="ECO:0007669"/>
    <property type="project" value="TreeGrafter"/>
</dbReference>
<organism evidence="5 6">
    <name type="scientific">Thlaspi arvense</name>
    <name type="common">Field penny-cress</name>
    <dbReference type="NCBI Taxonomy" id="13288"/>
    <lineage>
        <taxon>Eukaryota</taxon>
        <taxon>Viridiplantae</taxon>
        <taxon>Streptophyta</taxon>
        <taxon>Embryophyta</taxon>
        <taxon>Tracheophyta</taxon>
        <taxon>Spermatophyta</taxon>
        <taxon>Magnoliopsida</taxon>
        <taxon>eudicotyledons</taxon>
        <taxon>Gunneridae</taxon>
        <taxon>Pentapetalae</taxon>
        <taxon>rosids</taxon>
        <taxon>malvids</taxon>
        <taxon>Brassicales</taxon>
        <taxon>Brassicaceae</taxon>
        <taxon>Thlaspideae</taxon>
        <taxon>Thlaspi</taxon>
    </lineage>
</organism>
<evidence type="ECO:0000313" key="6">
    <source>
        <dbReference type="Proteomes" id="UP000836841"/>
    </source>
</evidence>
<dbReference type="Pfam" id="PF14538">
    <property type="entry name" value="Raptor_N"/>
    <property type="match status" value="1"/>
</dbReference>
<dbReference type="GO" id="GO:0005737">
    <property type="term" value="C:cytoplasm"/>
    <property type="evidence" value="ECO:0007669"/>
    <property type="project" value="TreeGrafter"/>
</dbReference>
<dbReference type="EMBL" id="OU466862">
    <property type="protein sequence ID" value="CAH2074661.1"/>
    <property type="molecule type" value="Genomic_DNA"/>
</dbReference>
<dbReference type="PRINTS" id="PR01547">
    <property type="entry name" value="YEAST176DUF"/>
</dbReference>
<keyword evidence="1" id="KW-0853">WD repeat</keyword>
<dbReference type="GO" id="GO:0009267">
    <property type="term" value="P:cellular response to starvation"/>
    <property type="evidence" value="ECO:0007669"/>
    <property type="project" value="TreeGrafter"/>
</dbReference>
<evidence type="ECO:0000256" key="3">
    <source>
        <dbReference type="SAM" id="MobiDB-lite"/>
    </source>
</evidence>
<dbReference type="SMART" id="SM01302">
    <property type="entry name" value="Raptor_N"/>
    <property type="match status" value="1"/>
</dbReference>
<evidence type="ECO:0000256" key="1">
    <source>
        <dbReference type="ARBA" id="ARBA00022574"/>
    </source>
</evidence>
<dbReference type="GO" id="GO:0030307">
    <property type="term" value="P:positive regulation of cell growth"/>
    <property type="evidence" value="ECO:0007669"/>
    <property type="project" value="TreeGrafter"/>
</dbReference>
<dbReference type="Proteomes" id="UP000836841">
    <property type="component" value="Chromosome 6"/>
</dbReference>